<dbReference type="SUPFAM" id="SSF52141">
    <property type="entry name" value="Uracil-DNA glycosylase-like"/>
    <property type="match status" value="1"/>
</dbReference>
<comment type="caution">
    <text evidence="5">The sequence shown here is derived from an EMBL/GenBank/DDBJ whole genome shotgun (WGS) entry which is preliminary data.</text>
</comment>
<evidence type="ECO:0000256" key="3">
    <source>
        <dbReference type="ARBA" id="ARBA00022694"/>
    </source>
</evidence>
<dbReference type="PANTHER" id="PTHR46499">
    <property type="entry name" value="QUEUINE TRNA-RIBOSYLTRANSFERASE"/>
    <property type="match status" value="1"/>
</dbReference>
<dbReference type="SUPFAM" id="SSF51713">
    <property type="entry name" value="tRNA-guanine transglycosylase"/>
    <property type="match status" value="1"/>
</dbReference>
<dbReference type="SMART" id="SM00359">
    <property type="entry name" value="PUA"/>
    <property type="match status" value="1"/>
</dbReference>
<dbReference type="GO" id="GO:0002099">
    <property type="term" value="P:tRNA wobble guanine modification"/>
    <property type="evidence" value="ECO:0007669"/>
    <property type="project" value="TreeGrafter"/>
</dbReference>
<evidence type="ECO:0000313" key="5">
    <source>
        <dbReference type="EMBL" id="CAD6493006.1"/>
    </source>
</evidence>
<dbReference type="InterPro" id="IPR004521">
    <property type="entry name" value="Uncharacterised_CHP00451"/>
</dbReference>
<dbReference type="EMBL" id="CAJHIP010000014">
    <property type="protein sequence ID" value="CAD6493006.1"/>
    <property type="molecule type" value="Genomic_DNA"/>
</dbReference>
<dbReference type="InterPro" id="IPR050076">
    <property type="entry name" value="ArchSynthase1/Queuine_TRR"/>
</dbReference>
<evidence type="ECO:0000313" key="6">
    <source>
        <dbReference type="Proteomes" id="UP000603056"/>
    </source>
</evidence>
<name>A0A811T6M1_9EURY</name>
<dbReference type="NCBIfam" id="TIGR00451">
    <property type="entry name" value="unchar_dom_2"/>
    <property type="match status" value="1"/>
</dbReference>
<dbReference type="Pfam" id="PF14810">
    <property type="entry name" value="TGT_C2"/>
    <property type="match status" value="1"/>
</dbReference>
<dbReference type="Gene3D" id="2.30.130.10">
    <property type="entry name" value="PUA domain"/>
    <property type="match status" value="1"/>
</dbReference>
<dbReference type="GO" id="GO:0005737">
    <property type="term" value="C:cytoplasm"/>
    <property type="evidence" value="ECO:0007669"/>
    <property type="project" value="TreeGrafter"/>
</dbReference>
<dbReference type="InterPro" id="IPR036895">
    <property type="entry name" value="Uracil-DNA_glycosylase-like_sf"/>
</dbReference>
<dbReference type="Pfam" id="PF01702">
    <property type="entry name" value="TGT"/>
    <property type="match status" value="1"/>
</dbReference>
<dbReference type="InterPro" id="IPR036511">
    <property type="entry name" value="TGT-like_sf"/>
</dbReference>
<dbReference type="InterPro" id="IPR015947">
    <property type="entry name" value="PUA-like_sf"/>
</dbReference>
<dbReference type="InterPro" id="IPR002616">
    <property type="entry name" value="tRNA_ribo_trans-like"/>
</dbReference>
<dbReference type="Gene3D" id="3.20.20.105">
    <property type="entry name" value="Queuine tRNA-ribosyltransferase-like"/>
    <property type="match status" value="1"/>
</dbReference>
<dbReference type="Proteomes" id="UP000603056">
    <property type="component" value="Unassembled WGS sequence"/>
</dbReference>
<dbReference type="InterPro" id="IPR040777">
    <property type="entry name" value="DUF5591"/>
</dbReference>
<keyword evidence="3" id="KW-0819">tRNA processing</keyword>
<dbReference type="UniPathway" id="UPA00393"/>
<gene>
    <name evidence="5" type="ORF">FFODKBPE_00406</name>
</gene>
<feature type="domain" description="PUA" evidence="4">
    <location>
        <begin position="565"/>
        <end position="632"/>
    </location>
</feature>
<dbReference type="NCBIfam" id="TIGR00449">
    <property type="entry name" value="tgt_general"/>
    <property type="match status" value="1"/>
</dbReference>
<evidence type="ECO:0000259" key="4">
    <source>
        <dbReference type="SMART" id="SM00359"/>
    </source>
</evidence>
<dbReference type="Gene3D" id="3.10.450.90">
    <property type="entry name" value="ArcTGT, C2 domain"/>
    <property type="match status" value="1"/>
</dbReference>
<dbReference type="CDD" id="cd21149">
    <property type="entry name" value="PUA_archaeosine_TGT"/>
    <property type="match status" value="1"/>
</dbReference>
<dbReference type="NCBIfam" id="NF040592">
    <property type="entry name" value="tRNA_mod_ArcS"/>
    <property type="match status" value="1"/>
</dbReference>
<dbReference type="Pfam" id="PF17884">
    <property type="entry name" value="DUF5591"/>
    <property type="match status" value="1"/>
</dbReference>
<dbReference type="InterPro" id="IPR002478">
    <property type="entry name" value="PUA"/>
</dbReference>
<dbReference type="InterPro" id="IPR038250">
    <property type="entry name" value="TGT_C2_sf"/>
</dbReference>
<dbReference type="InterPro" id="IPR029402">
    <property type="entry name" value="TGT_C2"/>
</dbReference>
<proteinExistence type="inferred from homology"/>
<dbReference type="SUPFAM" id="SSF88697">
    <property type="entry name" value="PUA domain-like"/>
    <property type="match status" value="1"/>
</dbReference>
<reference evidence="5" key="1">
    <citation type="submission" date="2020-10" db="EMBL/GenBank/DDBJ databases">
        <authorList>
            <person name="Hahn C.J."/>
            <person name="Laso-Perez R."/>
            <person name="Vulcano F."/>
            <person name="Vaziourakis K.-M."/>
            <person name="Stokke R."/>
            <person name="Steen I.H."/>
            <person name="Teske A."/>
            <person name="Boetius A."/>
            <person name="Liebeke M."/>
            <person name="Amann R."/>
            <person name="Knittel K."/>
        </authorList>
    </citation>
    <scope>NUCLEOTIDE SEQUENCE</scope>
    <source>
        <strain evidence="5">Gfbio:e3339647-f889-4370-9287-4fb5cb688e4c:AG394J04_GoMArc1</strain>
    </source>
</reference>
<dbReference type="InterPro" id="IPR053418">
    <property type="entry name" value="Archaeosine_synthase_1"/>
</dbReference>
<protein>
    <submittedName>
        <fullName evidence="5">Patch-forming domain C2 of tRNA-guanine transglycosylase</fullName>
    </submittedName>
</protein>
<dbReference type="PROSITE" id="PS50890">
    <property type="entry name" value="PUA"/>
    <property type="match status" value="1"/>
</dbReference>
<dbReference type="Gene3D" id="3.40.50.10630">
    <property type="entry name" value="Uracil-DNA glycosylase-like"/>
    <property type="match status" value="1"/>
</dbReference>
<dbReference type="InterPro" id="IPR036974">
    <property type="entry name" value="PUA_sf"/>
</dbReference>
<dbReference type="GO" id="GO:0003723">
    <property type="term" value="F:RNA binding"/>
    <property type="evidence" value="ECO:0007669"/>
    <property type="project" value="InterPro"/>
</dbReference>
<evidence type="ECO:0000256" key="1">
    <source>
        <dbReference type="ARBA" id="ARBA00005030"/>
    </source>
</evidence>
<accession>A0A811T6M1</accession>
<dbReference type="PANTHER" id="PTHR46499:SF2">
    <property type="entry name" value="ARCHAEOSINE SYNTHASE"/>
    <property type="match status" value="1"/>
</dbReference>
<dbReference type="AlphaFoldDB" id="A0A811T6M1"/>
<dbReference type="SUPFAM" id="SSF88802">
    <property type="entry name" value="Pre-PUA domain"/>
    <property type="match status" value="1"/>
</dbReference>
<comment type="similarity">
    <text evidence="2">Belongs to the archaeosine synthase type 1 family.</text>
</comment>
<sequence>MSKDNSTTTDMNVSKTRYFEVIKRDGSARIGKLRELEKIVHTPCTIDVVKDPVISSCSIWNENIQRNNLTILPYIPLPLDVPVEYITICKQLLDANSPVTLRVADQREASQYYKQPLDAKSPATGAVIHPKGDIPEGFDVYVLGASADLENNPRAFTAAIIRTREHITPDSALYAPAIATSYNLALLIFSGIDIIDYTRATIDAYKDLYFTKVGSRLLQNLKELPCRCPACCNHTSASLLKLQRKERAKLLEQHNRTMMDQELTLVKQLINEGHLRDYMEGVCRVEAWQTGALQHFDLQYAYLEKRTPVVRRVPLYACTAESLNRVEVQRFAERVQNRYTPPERDILLLLPCSAKKPYSASMSHQRISHHLGKLRRSLHEVIITSPLGIVPRELELTYPAAHYDIPVTGHWSSDERTFVEECLSRYLTKHPYQTIIAHVSYAYREICEEVASKLSREIIFTAQDNILSKSSLDNLKEHIQSSITNTTRSVSAADVKKELMRAIADYQFGESAGIELIPDGSIIKSHYPKHQVYYDHKQLATLIPQYGTLALTLNGARRVAALNRYTVIIDEFIPTGSILAAGVIDADKNIREGDEVFVRNTQVFAVGRAQMSGEEMIRSTRGLAIDLRHTTKVSG</sequence>
<comment type="pathway">
    <text evidence="1">tRNA modification; archaeosine-tRNA biosynthesis.</text>
</comment>
<organism evidence="5 6">
    <name type="scientific">Candidatus Argoarchaeum ethanivorans</name>
    <dbReference type="NCBI Taxonomy" id="2608793"/>
    <lineage>
        <taxon>Archaea</taxon>
        <taxon>Methanobacteriati</taxon>
        <taxon>Methanobacteriota</taxon>
        <taxon>Stenosarchaea group</taxon>
        <taxon>Methanomicrobia</taxon>
        <taxon>Methanosarcinales</taxon>
        <taxon>Methanosarcinales incertae sedis</taxon>
        <taxon>GOM Arc I cluster</taxon>
        <taxon>Candidatus Argoarchaeum</taxon>
    </lineage>
</organism>
<dbReference type="Pfam" id="PF01472">
    <property type="entry name" value="PUA"/>
    <property type="match status" value="1"/>
</dbReference>
<evidence type="ECO:0000256" key="2">
    <source>
        <dbReference type="ARBA" id="ARBA00008906"/>
    </source>
</evidence>